<evidence type="ECO:0000313" key="4">
    <source>
        <dbReference type="Proteomes" id="UP000829756"/>
    </source>
</evidence>
<gene>
    <name evidence="1" type="ORF">EV680_10276</name>
    <name evidence="2" type="ORF">LVJ78_05455</name>
</gene>
<dbReference type="EMBL" id="CP091507">
    <property type="protein sequence ID" value="UOO80444.1"/>
    <property type="molecule type" value="Genomic_DNA"/>
</dbReference>
<evidence type="ECO:0000313" key="1">
    <source>
        <dbReference type="EMBL" id="TCP10179.1"/>
    </source>
</evidence>
<protein>
    <submittedName>
        <fullName evidence="2">Uncharacterized protein</fullName>
    </submittedName>
</protein>
<dbReference type="Proteomes" id="UP000829756">
    <property type="component" value="Chromosome"/>
</dbReference>
<dbReference type="RefSeq" id="WP_132952405.1">
    <property type="nucleotide sequence ID" value="NZ_CP091507.1"/>
</dbReference>
<keyword evidence="3" id="KW-1185">Reference proteome</keyword>
<sequence length="84" mass="9528">MPSEKMFQTALVCDAHDNILFSQSESRLRLPCCQQPATLHTTPKKTTQNVIPPCKLTFWDGYHFSDGLPHQGRLKSTRKDKAAK</sequence>
<evidence type="ECO:0000313" key="2">
    <source>
        <dbReference type="EMBL" id="UOO80444.1"/>
    </source>
</evidence>
<reference evidence="1 3" key="1">
    <citation type="submission" date="2019-03" db="EMBL/GenBank/DDBJ databases">
        <title>Genomic Encyclopedia of Type Strains, Phase IV (KMG-IV): sequencing the most valuable type-strain genomes for metagenomic binning, comparative biology and taxonomic classification.</title>
        <authorList>
            <person name="Goeker M."/>
        </authorList>
    </citation>
    <scope>NUCLEOTIDE SEQUENCE [LARGE SCALE GENOMIC DNA]</scope>
    <source>
        <strain evidence="1 3">DSM 17474</strain>
    </source>
</reference>
<evidence type="ECO:0000313" key="3">
    <source>
        <dbReference type="Proteomes" id="UP000294721"/>
    </source>
</evidence>
<dbReference type="KEGG" id="usu:LVJ78_05455"/>
<dbReference type="AlphaFoldDB" id="A0AAE9KHV7"/>
<dbReference type="Proteomes" id="UP000294721">
    <property type="component" value="Unassembled WGS sequence"/>
</dbReference>
<reference evidence="2" key="3">
    <citation type="journal article" date="2022" name="Res Sq">
        <title>Evolution of multicellular longitudinally dividing oral cavity symbionts (Neisseriaceae).</title>
        <authorList>
            <person name="Nyongesa S."/>
            <person name="Weber P."/>
            <person name="Bernet E."/>
            <person name="Pullido F."/>
            <person name="Nieckarz M."/>
            <person name="Delaby M."/>
            <person name="Nieves C."/>
            <person name="Viehboeck T."/>
            <person name="Krause N."/>
            <person name="Rivera-Millot A."/>
            <person name="Nakamura A."/>
            <person name="Vischer N."/>
            <person name="VanNieuwenhze M."/>
            <person name="Brun Y."/>
            <person name="Cava F."/>
            <person name="Bulgheresi S."/>
            <person name="Veyrier F."/>
        </authorList>
    </citation>
    <scope>NUCLEOTIDE SEQUENCE</scope>
    <source>
        <strain evidence="2">1258/02</strain>
    </source>
</reference>
<organism evidence="2 4">
    <name type="scientific">Uruburuella suis</name>
    <dbReference type="NCBI Taxonomy" id="252130"/>
    <lineage>
        <taxon>Bacteria</taxon>
        <taxon>Pseudomonadati</taxon>
        <taxon>Pseudomonadota</taxon>
        <taxon>Betaproteobacteria</taxon>
        <taxon>Neisseriales</taxon>
        <taxon>Neisseriaceae</taxon>
        <taxon>Uruburuella</taxon>
    </lineage>
</organism>
<dbReference type="EMBL" id="SLXE01000002">
    <property type="protein sequence ID" value="TCP10179.1"/>
    <property type="molecule type" value="Genomic_DNA"/>
</dbReference>
<reference evidence="2" key="2">
    <citation type="submission" date="2021-12" db="EMBL/GenBank/DDBJ databases">
        <authorList>
            <person name="Veyrier F.J."/>
        </authorList>
    </citation>
    <scope>NUCLEOTIDE SEQUENCE</scope>
    <source>
        <strain evidence="2">1258/02</strain>
    </source>
</reference>
<proteinExistence type="predicted"/>
<name>A0AAE9KHV7_9NEIS</name>
<accession>A0AAE9KHV7</accession>